<accession>A0ABD2LL98</accession>
<feature type="domain" description="C2H2-type" evidence="2">
    <location>
        <begin position="398"/>
        <end position="418"/>
    </location>
</feature>
<evidence type="ECO:0000313" key="4">
    <source>
        <dbReference type="EMBL" id="KAL3116003.1"/>
    </source>
</evidence>
<organism evidence="4 5">
    <name type="scientific">Heterodera trifolii</name>
    <dbReference type="NCBI Taxonomy" id="157864"/>
    <lineage>
        <taxon>Eukaryota</taxon>
        <taxon>Metazoa</taxon>
        <taxon>Ecdysozoa</taxon>
        <taxon>Nematoda</taxon>
        <taxon>Chromadorea</taxon>
        <taxon>Rhabditida</taxon>
        <taxon>Tylenchina</taxon>
        <taxon>Tylenchomorpha</taxon>
        <taxon>Tylenchoidea</taxon>
        <taxon>Heteroderidae</taxon>
        <taxon>Heteroderinae</taxon>
        <taxon>Heterodera</taxon>
    </lineage>
</organism>
<reference evidence="4 5" key="1">
    <citation type="submission" date="2024-10" db="EMBL/GenBank/DDBJ databases">
        <authorList>
            <person name="Kim D."/>
        </authorList>
    </citation>
    <scope>NUCLEOTIDE SEQUENCE [LARGE SCALE GENOMIC DNA]</scope>
    <source>
        <strain evidence="4">BH-2024</strain>
    </source>
</reference>
<evidence type="ECO:0000259" key="2">
    <source>
        <dbReference type="PROSITE" id="PS00028"/>
    </source>
</evidence>
<proteinExistence type="predicted"/>
<evidence type="ECO:0000256" key="1">
    <source>
        <dbReference type="SAM" id="MobiDB-lite"/>
    </source>
</evidence>
<gene>
    <name evidence="4" type="ORF">niasHT_007303</name>
    <name evidence="3" type="ORF">niasHT_039618</name>
</gene>
<sequence>MSSPEKDNELRVVAGCEEDRMGCNSASPSLRSDFCNQICRIFDESDNREKTDAQPCSSSSCLPSNQQNSTDEAIKSSFLNSIVNDLLGQRPSQFDVLVSGKQKRNENSNEVGLAKPTRSNSESVRKSASATTHNQNDCFLTDQNSLRPQSEPPIYQLMEGISSCAHTSSISSAFQNSPLVTNTENCCEDEIIDVSSGENSNGQLDVLADNCNSRNCQHSNQKEEGIAERCAFDPVTKRRFYEPHMRSGCDGVYCLSQITQIGERICNVENKLARLAELFNQLTDDENKETCQMPSQKPQKVGTERPPSRYLLAQRPIPQFRAQSTANNKRLPIVSRNLFLPNPRNNSSFPSICLPKEPEHRVPPNTLSVPSKVLECGLRIYYPENGSMKNAVANAIVCPVCFAKFEPFPNLHAHVLRHLDKKCMAEFFSCKLCKDSNCVLFLSVTAIREHIRTVHGVATDSYLLTNIYPGNNTHKGTTRIMVQEVLKRYARFRFEQWKNIRQIKTNLGSLKRNCSFPPVDDHSWKRKKGGNEGGKGAEEDVIDTILFSPSQIPQNLSERFHRLKKIDRISRHQMIVPICGMSSFVGLSNVRIAKLAKSCSTHK</sequence>
<evidence type="ECO:0000313" key="3">
    <source>
        <dbReference type="EMBL" id="KAL3079209.1"/>
    </source>
</evidence>
<feature type="region of interest" description="Disordered" evidence="1">
    <location>
        <begin position="99"/>
        <end position="150"/>
    </location>
</feature>
<dbReference type="AlphaFoldDB" id="A0ABD2LL98"/>
<dbReference type="InterPro" id="IPR013087">
    <property type="entry name" value="Znf_C2H2_type"/>
</dbReference>
<feature type="compositionally biased region" description="Polar residues" evidence="1">
    <location>
        <begin position="117"/>
        <end position="148"/>
    </location>
</feature>
<keyword evidence="5" id="KW-1185">Reference proteome</keyword>
<name>A0ABD2LL98_9BILA</name>
<protein>
    <recommendedName>
        <fullName evidence="2">C2H2-type domain-containing protein</fullName>
    </recommendedName>
</protein>
<dbReference type="EMBL" id="JBICBT010000362">
    <property type="protein sequence ID" value="KAL3116003.1"/>
    <property type="molecule type" value="Genomic_DNA"/>
</dbReference>
<dbReference type="EMBL" id="JBICBT010001193">
    <property type="protein sequence ID" value="KAL3079209.1"/>
    <property type="molecule type" value="Genomic_DNA"/>
</dbReference>
<evidence type="ECO:0000313" key="5">
    <source>
        <dbReference type="Proteomes" id="UP001620626"/>
    </source>
</evidence>
<comment type="caution">
    <text evidence="4">The sequence shown here is derived from an EMBL/GenBank/DDBJ whole genome shotgun (WGS) entry which is preliminary data.</text>
</comment>
<dbReference type="Proteomes" id="UP001620626">
    <property type="component" value="Unassembled WGS sequence"/>
</dbReference>
<dbReference type="PROSITE" id="PS00028">
    <property type="entry name" value="ZINC_FINGER_C2H2_1"/>
    <property type="match status" value="1"/>
</dbReference>